<dbReference type="GO" id="GO:0003677">
    <property type="term" value="F:DNA binding"/>
    <property type="evidence" value="ECO:0007669"/>
    <property type="project" value="UniProtKB-KW"/>
</dbReference>
<protein>
    <submittedName>
        <fullName evidence="1">DNA-binding protein</fullName>
    </submittedName>
</protein>
<gene>
    <name evidence="1" type="ORF">EBB_20985</name>
</gene>
<name>A0ABR9DIJ0_9GAMM</name>
<reference evidence="1 2" key="1">
    <citation type="submission" date="2020-09" db="EMBL/GenBank/DDBJ databases">
        <title>Methylomonas albis sp. nov. and Methylomonas fluvii sp. nov.: Two cold-adapted methanotrophs from the River Elbe and an amended description of Methylovulum psychrotolerans strain Eb1.</title>
        <authorList>
            <person name="Bussmann I.K."/>
            <person name="Klings K.-W."/>
            <person name="Warnstedt J."/>
            <person name="Hoppert M."/>
            <person name="Saborowski A."/>
            <person name="Horn F."/>
            <person name="Liebner S."/>
        </authorList>
    </citation>
    <scope>NUCLEOTIDE SEQUENCE [LARGE SCALE GENOMIC DNA]</scope>
    <source>
        <strain evidence="1 2">EbB</strain>
    </source>
</reference>
<accession>A0ABR9DIJ0</accession>
<dbReference type="EMBL" id="JACXST010000003">
    <property type="protein sequence ID" value="MBD9362928.1"/>
    <property type="molecule type" value="Genomic_DNA"/>
</dbReference>
<keyword evidence="2" id="KW-1185">Reference proteome</keyword>
<proteinExistence type="predicted"/>
<organism evidence="1 2">
    <name type="scientific">Methylomonas fluvii</name>
    <dbReference type="NCBI Taxonomy" id="1854564"/>
    <lineage>
        <taxon>Bacteria</taxon>
        <taxon>Pseudomonadati</taxon>
        <taxon>Pseudomonadota</taxon>
        <taxon>Gammaproteobacteria</taxon>
        <taxon>Methylococcales</taxon>
        <taxon>Methylococcaceae</taxon>
        <taxon>Methylomonas</taxon>
    </lineage>
</organism>
<dbReference type="InterPro" id="IPR026365">
    <property type="entry name" value="BcepMu_gp16"/>
</dbReference>
<keyword evidence="1" id="KW-0238">DNA-binding</keyword>
<sequence>MKAAVDRDAALHALRKQGSTLKQWAKDQGYGYRNASNVIRGTSRAHFGEGREIAEKLNKLIKEAANA</sequence>
<evidence type="ECO:0000313" key="2">
    <source>
        <dbReference type="Proteomes" id="UP000641152"/>
    </source>
</evidence>
<dbReference type="Proteomes" id="UP000641152">
    <property type="component" value="Unassembled WGS sequence"/>
</dbReference>
<dbReference type="NCBIfam" id="TIGR04111">
    <property type="entry name" value="BcepMu_gp16"/>
    <property type="match status" value="1"/>
</dbReference>
<comment type="caution">
    <text evidence="1">The sequence shown here is derived from an EMBL/GenBank/DDBJ whole genome shotgun (WGS) entry which is preliminary data.</text>
</comment>
<evidence type="ECO:0000313" key="1">
    <source>
        <dbReference type="EMBL" id="MBD9362928.1"/>
    </source>
</evidence>